<evidence type="ECO:0008006" key="3">
    <source>
        <dbReference type="Google" id="ProtNLM"/>
    </source>
</evidence>
<dbReference type="PANTHER" id="PTHR35024:SF4">
    <property type="entry name" value="POLYMER-FORMING CYTOSKELETAL PROTEIN"/>
    <property type="match status" value="1"/>
</dbReference>
<dbReference type="PANTHER" id="PTHR35024">
    <property type="entry name" value="HYPOTHETICAL CYTOSOLIC PROTEIN"/>
    <property type="match status" value="1"/>
</dbReference>
<reference evidence="2" key="1">
    <citation type="submission" date="2012-03" db="EMBL/GenBank/DDBJ databases">
        <title>Functional metagenomics reveals considerable lignocellulase gene clusters in the gut microbiome of a wood-feeding higher termite.</title>
        <authorList>
            <person name="Liu N."/>
        </authorList>
    </citation>
    <scope>NUCLEOTIDE SEQUENCE</scope>
</reference>
<sequence length="139" mass="15087">MPKKDKKDTDIVVLGKTTSFTGILKFETTLRIQGNFRGTIEAAGALIVDKEAVVDADHITVSSLTVYGSISGTVHALDKVDMMSGARVHGDVSAARLRIADGVLFEGKCKMTNVEKDVEIFHRPTEEIKADLQRSNARA</sequence>
<proteinExistence type="inferred from homology"/>
<dbReference type="AlphaFoldDB" id="A0A806KGS2"/>
<comment type="similarity">
    <text evidence="1">Belongs to the bactofilin family.</text>
</comment>
<dbReference type="EMBL" id="JQ844253">
    <property type="protein sequence ID" value="AGS53825.1"/>
    <property type="molecule type" value="Genomic_DNA"/>
</dbReference>
<dbReference type="InterPro" id="IPR007607">
    <property type="entry name" value="BacA/B"/>
</dbReference>
<dbReference type="Pfam" id="PF04519">
    <property type="entry name" value="Bactofilin"/>
    <property type="match status" value="1"/>
</dbReference>
<name>A0A806KGS2_9BACT</name>
<protein>
    <recommendedName>
        <fullName evidence="3">Integral membrane protein CcmA involved in cell shape determination</fullName>
    </recommendedName>
</protein>
<evidence type="ECO:0000313" key="2">
    <source>
        <dbReference type="EMBL" id="AGS53825.1"/>
    </source>
</evidence>
<evidence type="ECO:0000256" key="1">
    <source>
        <dbReference type="ARBA" id="ARBA00044755"/>
    </source>
</evidence>
<accession>A0A806KGS2</accession>
<organism evidence="2">
    <name type="scientific">uncultured bacterium contig00054</name>
    <dbReference type="NCBI Taxonomy" id="1181538"/>
    <lineage>
        <taxon>Bacteria</taxon>
        <taxon>environmental samples</taxon>
    </lineage>
</organism>